<evidence type="ECO:0000313" key="3">
    <source>
        <dbReference type="Proteomes" id="UP000324222"/>
    </source>
</evidence>
<keyword evidence="3" id="KW-1185">Reference proteome</keyword>
<comment type="caution">
    <text evidence="2">The sequence shown here is derived from an EMBL/GenBank/DDBJ whole genome shotgun (WGS) entry which is preliminary data.</text>
</comment>
<dbReference type="Proteomes" id="UP000324222">
    <property type="component" value="Unassembled WGS sequence"/>
</dbReference>
<name>A0A5B7DYC5_PORTR</name>
<accession>A0A5B7DYC5</accession>
<dbReference type="EMBL" id="VSRR010001637">
    <property type="protein sequence ID" value="MPC26702.1"/>
    <property type="molecule type" value="Genomic_DNA"/>
</dbReference>
<reference evidence="2 3" key="1">
    <citation type="submission" date="2019-05" db="EMBL/GenBank/DDBJ databases">
        <title>Another draft genome of Portunus trituberculatus and its Hox gene families provides insights of decapod evolution.</title>
        <authorList>
            <person name="Jeong J.-H."/>
            <person name="Song I."/>
            <person name="Kim S."/>
            <person name="Choi T."/>
            <person name="Kim D."/>
            <person name="Ryu S."/>
            <person name="Kim W."/>
        </authorList>
    </citation>
    <scope>NUCLEOTIDE SEQUENCE [LARGE SCALE GENOMIC DNA]</scope>
    <source>
        <tissue evidence="2">Muscle</tissue>
    </source>
</reference>
<proteinExistence type="predicted"/>
<keyword evidence="1" id="KW-0812">Transmembrane</keyword>
<sequence>MIGSTVCLPSPQLIEPCCSDHPTSSHHHSQHGKFYENQPYYCCRRQCLHPLQALAIAVKLRVKDVIIHLRFLCFHRFHGIVHILFWYYIFHWFS</sequence>
<keyword evidence="1" id="KW-0472">Membrane</keyword>
<gene>
    <name evidence="2" type="ORF">E2C01_019848</name>
</gene>
<protein>
    <submittedName>
        <fullName evidence="2">Uncharacterized protein</fullName>
    </submittedName>
</protein>
<evidence type="ECO:0000256" key="1">
    <source>
        <dbReference type="SAM" id="Phobius"/>
    </source>
</evidence>
<evidence type="ECO:0000313" key="2">
    <source>
        <dbReference type="EMBL" id="MPC26702.1"/>
    </source>
</evidence>
<keyword evidence="1" id="KW-1133">Transmembrane helix</keyword>
<feature type="transmembrane region" description="Helical" evidence="1">
    <location>
        <begin position="69"/>
        <end position="89"/>
    </location>
</feature>
<dbReference type="AlphaFoldDB" id="A0A5B7DYC5"/>
<organism evidence="2 3">
    <name type="scientific">Portunus trituberculatus</name>
    <name type="common">Swimming crab</name>
    <name type="synonym">Neptunus trituberculatus</name>
    <dbReference type="NCBI Taxonomy" id="210409"/>
    <lineage>
        <taxon>Eukaryota</taxon>
        <taxon>Metazoa</taxon>
        <taxon>Ecdysozoa</taxon>
        <taxon>Arthropoda</taxon>
        <taxon>Crustacea</taxon>
        <taxon>Multicrustacea</taxon>
        <taxon>Malacostraca</taxon>
        <taxon>Eumalacostraca</taxon>
        <taxon>Eucarida</taxon>
        <taxon>Decapoda</taxon>
        <taxon>Pleocyemata</taxon>
        <taxon>Brachyura</taxon>
        <taxon>Eubrachyura</taxon>
        <taxon>Portunoidea</taxon>
        <taxon>Portunidae</taxon>
        <taxon>Portuninae</taxon>
        <taxon>Portunus</taxon>
    </lineage>
</organism>